<keyword evidence="2" id="KW-1003">Cell membrane</keyword>
<gene>
    <name evidence="9" type="ORF">ACFFJ8_06740</name>
</gene>
<dbReference type="SUPFAM" id="SSF48317">
    <property type="entry name" value="Acid phosphatase/Vanadium-dependent haloperoxidase"/>
    <property type="match status" value="1"/>
</dbReference>
<name>A0ABV6J5B3_9BACL</name>
<evidence type="ECO:0000256" key="3">
    <source>
        <dbReference type="ARBA" id="ARBA00022692"/>
    </source>
</evidence>
<dbReference type="RefSeq" id="WP_204818261.1">
    <property type="nucleotide sequence ID" value="NZ_JANHOF010000004.1"/>
</dbReference>
<sequence length="169" mass="19004">MQWIKRMDHSLLLWCNQRLSRPSLDWLFGWLTHLGGASFTILFAVFLIGFAKGEFSEAGLESLIALTISHIITVIIKKNVRRARPYRKMNHVRVGKFPLKDYSFPSGHTTAIFALLTPLMLASTPAVSMILTGLAILVAVSRVYWGYHYPLDCLVGGMIGYMTAIFITL</sequence>
<keyword evidence="4" id="KW-0378">Hydrolase</keyword>
<dbReference type="PANTHER" id="PTHR14969:SF62">
    <property type="entry name" value="DECAPRENYLPHOSPHORYL-5-PHOSPHORIBOSE PHOSPHATASE RV3807C-RELATED"/>
    <property type="match status" value="1"/>
</dbReference>
<dbReference type="Pfam" id="PF01569">
    <property type="entry name" value="PAP2"/>
    <property type="match status" value="1"/>
</dbReference>
<dbReference type="EMBL" id="JBHLVF010000010">
    <property type="protein sequence ID" value="MFC0391070.1"/>
    <property type="molecule type" value="Genomic_DNA"/>
</dbReference>
<accession>A0ABV6J5B3</accession>
<feature type="domain" description="Phosphatidic acid phosphatase type 2/haloperoxidase" evidence="8">
    <location>
        <begin position="60"/>
        <end position="168"/>
    </location>
</feature>
<dbReference type="SMART" id="SM00014">
    <property type="entry name" value="acidPPc"/>
    <property type="match status" value="1"/>
</dbReference>
<dbReference type="PANTHER" id="PTHR14969">
    <property type="entry name" value="SPHINGOSINE-1-PHOSPHATE PHOSPHOHYDROLASE"/>
    <property type="match status" value="1"/>
</dbReference>
<evidence type="ECO:0000256" key="5">
    <source>
        <dbReference type="ARBA" id="ARBA00022989"/>
    </source>
</evidence>
<keyword evidence="10" id="KW-1185">Reference proteome</keyword>
<evidence type="ECO:0000256" key="1">
    <source>
        <dbReference type="ARBA" id="ARBA00004651"/>
    </source>
</evidence>
<feature type="transmembrane region" description="Helical" evidence="7">
    <location>
        <begin position="27"/>
        <end position="51"/>
    </location>
</feature>
<feature type="transmembrane region" description="Helical" evidence="7">
    <location>
        <begin position="147"/>
        <end position="167"/>
    </location>
</feature>
<dbReference type="Gene3D" id="1.20.144.10">
    <property type="entry name" value="Phosphatidic acid phosphatase type 2/haloperoxidase"/>
    <property type="match status" value="1"/>
</dbReference>
<comment type="caution">
    <text evidence="9">The sequence shown here is derived from an EMBL/GenBank/DDBJ whole genome shotgun (WGS) entry which is preliminary data.</text>
</comment>
<dbReference type="InterPro" id="IPR000326">
    <property type="entry name" value="PAP2/HPO"/>
</dbReference>
<keyword evidence="5 7" id="KW-1133">Transmembrane helix</keyword>
<reference evidence="9 10" key="1">
    <citation type="submission" date="2024-09" db="EMBL/GenBank/DDBJ databases">
        <authorList>
            <person name="Sun Q."/>
            <person name="Mori K."/>
        </authorList>
    </citation>
    <scope>NUCLEOTIDE SEQUENCE [LARGE SCALE GENOMIC DNA]</scope>
    <source>
        <strain evidence="9 10">CCM 4839</strain>
    </source>
</reference>
<dbReference type="Proteomes" id="UP001589818">
    <property type="component" value="Unassembled WGS sequence"/>
</dbReference>
<comment type="subcellular location">
    <subcellularLocation>
        <location evidence="1">Cell membrane</location>
        <topology evidence="1">Multi-pass membrane protein</topology>
    </subcellularLocation>
</comment>
<protein>
    <submittedName>
        <fullName evidence="9">Phosphatase PAP2 family protein</fullName>
    </submittedName>
</protein>
<dbReference type="CDD" id="cd01610">
    <property type="entry name" value="PAP2_like"/>
    <property type="match status" value="1"/>
</dbReference>
<organism evidence="9 10">
    <name type="scientific">Paenibacillus mendelii</name>
    <dbReference type="NCBI Taxonomy" id="206163"/>
    <lineage>
        <taxon>Bacteria</taxon>
        <taxon>Bacillati</taxon>
        <taxon>Bacillota</taxon>
        <taxon>Bacilli</taxon>
        <taxon>Bacillales</taxon>
        <taxon>Paenibacillaceae</taxon>
        <taxon>Paenibacillus</taxon>
    </lineage>
</organism>
<evidence type="ECO:0000256" key="2">
    <source>
        <dbReference type="ARBA" id="ARBA00022475"/>
    </source>
</evidence>
<feature type="transmembrane region" description="Helical" evidence="7">
    <location>
        <begin position="112"/>
        <end position="141"/>
    </location>
</feature>
<dbReference type="InterPro" id="IPR036938">
    <property type="entry name" value="PAP2/HPO_sf"/>
</dbReference>
<evidence type="ECO:0000256" key="4">
    <source>
        <dbReference type="ARBA" id="ARBA00022801"/>
    </source>
</evidence>
<evidence type="ECO:0000313" key="10">
    <source>
        <dbReference type="Proteomes" id="UP001589818"/>
    </source>
</evidence>
<evidence type="ECO:0000313" key="9">
    <source>
        <dbReference type="EMBL" id="MFC0391070.1"/>
    </source>
</evidence>
<keyword evidence="3 7" id="KW-0812">Transmembrane</keyword>
<keyword evidence="6 7" id="KW-0472">Membrane</keyword>
<evidence type="ECO:0000259" key="8">
    <source>
        <dbReference type="SMART" id="SM00014"/>
    </source>
</evidence>
<proteinExistence type="predicted"/>
<evidence type="ECO:0000256" key="6">
    <source>
        <dbReference type="ARBA" id="ARBA00023136"/>
    </source>
</evidence>
<feature type="transmembrane region" description="Helical" evidence="7">
    <location>
        <begin position="63"/>
        <end position="80"/>
    </location>
</feature>
<evidence type="ECO:0000256" key="7">
    <source>
        <dbReference type="SAM" id="Phobius"/>
    </source>
</evidence>